<evidence type="ECO:0000313" key="3">
    <source>
        <dbReference type="Proteomes" id="UP001314170"/>
    </source>
</evidence>
<reference evidence="2 3" key="1">
    <citation type="submission" date="2024-01" db="EMBL/GenBank/DDBJ databases">
        <authorList>
            <person name="Waweru B."/>
        </authorList>
    </citation>
    <scope>NUCLEOTIDE SEQUENCE [LARGE SCALE GENOMIC DNA]</scope>
</reference>
<keyword evidence="3" id="KW-1185">Reference proteome</keyword>
<sequence length="142" mass="15412">MSNPISSKTDSCLSGESSSQSQPKEYQFFLESIDCTPETSKTTNTPYPPESASTPSPSVQPEPEPQPIDSTSPNIIVYHRKRGKQKESKTSTDLQLLPASEIEVNIPTSDLQIVEKNFAGSSSSNLGNSDENLPIALRKGVR</sequence>
<name>A0AAV1RPP9_9ROSI</name>
<gene>
    <name evidence="2" type="ORF">DCAF_LOCUS12427</name>
</gene>
<accession>A0AAV1RPP9</accession>
<feature type="compositionally biased region" description="Polar residues" evidence="1">
    <location>
        <begin position="1"/>
        <end position="10"/>
    </location>
</feature>
<evidence type="ECO:0000256" key="1">
    <source>
        <dbReference type="SAM" id="MobiDB-lite"/>
    </source>
</evidence>
<dbReference type="Proteomes" id="UP001314170">
    <property type="component" value="Unassembled WGS sequence"/>
</dbReference>
<protein>
    <submittedName>
        <fullName evidence="2">Uncharacterized protein</fullName>
    </submittedName>
</protein>
<evidence type="ECO:0000313" key="2">
    <source>
        <dbReference type="EMBL" id="CAK7337393.1"/>
    </source>
</evidence>
<comment type="caution">
    <text evidence="2">The sequence shown here is derived from an EMBL/GenBank/DDBJ whole genome shotgun (WGS) entry which is preliminary data.</text>
</comment>
<proteinExistence type="predicted"/>
<feature type="region of interest" description="Disordered" evidence="1">
    <location>
        <begin position="1"/>
        <end position="74"/>
    </location>
</feature>
<feature type="region of interest" description="Disordered" evidence="1">
    <location>
        <begin position="120"/>
        <end position="142"/>
    </location>
</feature>
<feature type="compositionally biased region" description="Low complexity" evidence="1">
    <location>
        <begin position="11"/>
        <end position="21"/>
    </location>
</feature>
<feature type="compositionally biased region" description="Polar residues" evidence="1">
    <location>
        <begin position="120"/>
        <end position="131"/>
    </location>
</feature>
<dbReference type="AlphaFoldDB" id="A0AAV1RPP9"/>
<dbReference type="EMBL" id="CAWUPB010001087">
    <property type="protein sequence ID" value="CAK7337393.1"/>
    <property type="molecule type" value="Genomic_DNA"/>
</dbReference>
<organism evidence="2 3">
    <name type="scientific">Dovyalis caffra</name>
    <dbReference type="NCBI Taxonomy" id="77055"/>
    <lineage>
        <taxon>Eukaryota</taxon>
        <taxon>Viridiplantae</taxon>
        <taxon>Streptophyta</taxon>
        <taxon>Embryophyta</taxon>
        <taxon>Tracheophyta</taxon>
        <taxon>Spermatophyta</taxon>
        <taxon>Magnoliopsida</taxon>
        <taxon>eudicotyledons</taxon>
        <taxon>Gunneridae</taxon>
        <taxon>Pentapetalae</taxon>
        <taxon>rosids</taxon>
        <taxon>fabids</taxon>
        <taxon>Malpighiales</taxon>
        <taxon>Salicaceae</taxon>
        <taxon>Flacourtieae</taxon>
        <taxon>Dovyalis</taxon>
    </lineage>
</organism>